<dbReference type="EMBL" id="OCST01000001">
    <property type="protein sequence ID" value="SOE50206.1"/>
    <property type="molecule type" value="Genomic_DNA"/>
</dbReference>
<dbReference type="GO" id="GO:0016887">
    <property type="term" value="F:ATP hydrolysis activity"/>
    <property type="evidence" value="ECO:0007669"/>
    <property type="project" value="InterPro"/>
</dbReference>
<sequence>MRLVKAEIQGFGRLAEGKVNLDSKVIAVVGPNEAGKTTLLRALAFVDNKATLSPSERSRGLNVPDDRTVVRVQYLLTKEEQKSLAGFDLEEQPKSLWLSRTAMDGAEPRLAVEPAPRKAVAPLARAVKELRAAAIKMAFAELDYEVPGPNDAGETPPADEIRATLRDRSETLLAKIFEEQESADLPAAMAQHADSLRQIQAELNAYALAASLSAAIGVVLAWCDREDPTEAVANALWALSPNILLFGDEDRTLGSSHALSEEFFAAPPASLRNLLGMAELDAAAFWATFVSGDEGERETLIDEANQTLATKFAAAWKQSNITAILKTEQTILSIRIKQDGKRITQFDERSAGLKMFVALVAFLAVRQETVPPILLIDEAETHLHIDAQADLVNTFMTQQQAAKIIYTTHSPACLPPDLGSNIRAVIPDPSHEYRSLLKGSFWEGSAGFSPLMLAMGAGATAFSTARYVVLAEGASEMLLLPTLIKRSIDVPDLEYQVAPGLSEVPPEMYPELDLAGARVAYLVDGDKGGLKRRVELIKGGVPEDRIITLGALTLENLLEPEAYLEVTRTLLQECNPGSAVPELPTLPSPGEEVWPPFLDKWAKANDLKMPGKRVVASRLIEEAQARPSDFGAPMLRQLHADLRGVLKRGST</sequence>
<name>A0A2C8YIM1_9MICO</name>
<dbReference type="RefSeq" id="WP_097059505.1">
    <property type="nucleotide sequence ID" value="NZ_BMLC01000002.1"/>
</dbReference>
<dbReference type="GO" id="GO:0005524">
    <property type="term" value="F:ATP binding"/>
    <property type="evidence" value="ECO:0007669"/>
    <property type="project" value="InterPro"/>
</dbReference>
<dbReference type="AlphaFoldDB" id="A0A2C8YIM1"/>
<dbReference type="SUPFAM" id="SSF52540">
    <property type="entry name" value="P-loop containing nucleoside triphosphate hydrolases"/>
    <property type="match status" value="1"/>
</dbReference>
<protein>
    <submittedName>
        <fullName evidence="3">Predicted ATP-dependent endonuclease of the OLD family, contains P-loop ATPase and TOPRIM domains</fullName>
    </submittedName>
</protein>
<reference evidence="3 4" key="1">
    <citation type="submission" date="2017-09" db="EMBL/GenBank/DDBJ databases">
        <authorList>
            <person name="Ehlers B."/>
            <person name="Leendertz F.H."/>
        </authorList>
    </citation>
    <scope>NUCLEOTIDE SEQUENCE [LARGE SCALE GENOMIC DNA]</scope>
    <source>
        <strain evidence="3 4">CGMCC 1.05381</strain>
    </source>
</reference>
<keyword evidence="3" id="KW-0540">Nuclease</keyword>
<evidence type="ECO:0000259" key="1">
    <source>
        <dbReference type="Pfam" id="PF13175"/>
    </source>
</evidence>
<dbReference type="CDD" id="cd00267">
    <property type="entry name" value="ABC_ATPase"/>
    <property type="match status" value="1"/>
</dbReference>
<dbReference type="OrthoDB" id="3237462at2"/>
<gene>
    <name evidence="3" type="ORF">SAMN06296378_0355</name>
</gene>
<dbReference type="PANTHER" id="PTHR43581">
    <property type="entry name" value="ATP/GTP PHOSPHATASE"/>
    <property type="match status" value="1"/>
</dbReference>
<dbReference type="GO" id="GO:0004519">
    <property type="term" value="F:endonuclease activity"/>
    <property type="evidence" value="ECO:0007669"/>
    <property type="project" value="UniProtKB-KW"/>
</dbReference>
<dbReference type="Pfam" id="PF13175">
    <property type="entry name" value="AAA_15"/>
    <property type="match status" value="1"/>
</dbReference>
<accession>A0A2C8YIM1</accession>
<keyword evidence="4" id="KW-1185">Reference proteome</keyword>
<evidence type="ECO:0000259" key="2">
    <source>
        <dbReference type="Pfam" id="PF13304"/>
    </source>
</evidence>
<dbReference type="InterPro" id="IPR051396">
    <property type="entry name" value="Bact_Antivir_Def_Nuclease"/>
</dbReference>
<evidence type="ECO:0000313" key="3">
    <source>
        <dbReference type="EMBL" id="SOE50206.1"/>
    </source>
</evidence>
<proteinExistence type="predicted"/>
<dbReference type="Gene3D" id="3.40.50.300">
    <property type="entry name" value="P-loop containing nucleotide triphosphate hydrolases"/>
    <property type="match status" value="2"/>
</dbReference>
<keyword evidence="3" id="KW-0378">Hydrolase</keyword>
<dbReference type="Proteomes" id="UP000219440">
    <property type="component" value="Unassembled WGS sequence"/>
</dbReference>
<dbReference type="InterPro" id="IPR041685">
    <property type="entry name" value="AAA_GajA/Old/RecF-like"/>
</dbReference>
<keyword evidence="3" id="KW-0255">Endonuclease</keyword>
<feature type="domain" description="Endonuclease GajA/Old nuclease/RecF-like AAA" evidence="1">
    <location>
        <begin position="1"/>
        <end position="65"/>
    </location>
</feature>
<dbReference type="PANTHER" id="PTHR43581:SF2">
    <property type="entry name" value="EXCINUCLEASE ATPASE SUBUNIT"/>
    <property type="match status" value="1"/>
</dbReference>
<organism evidence="3 4">
    <name type="scientific">Salinibacterium xinjiangense</name>
    <dbReference type="NCBI Taxonomy" id="386302"/>
    <lineage>
        <taxon>Bacteria</taxon>
        <taxon>Bacillati</taxon>
        <taxon>Actinomycetota</taxon>
        <taxon>Actinomycetes</taxon>
        <taxon>Micrococcales</taxon>
        <taxon>Microbacteriaceae</taxon>
        <taxon>Salinibacterium</taxon>
    </lineage>
</organism>
<dbReference type="InterPro" id="IPR003959">
    <property type="entry name" value="ATPase_AAA_core"/>
</dbReference>
<evidence type="ECO:0000313" key="4">
    <source>
        <dbReference type="Proteomes" id="UP000219440"/>
    </source>
</evidence>
<feature type="domain" description="ATPase AAA-type core" evidence="2">
    <location>
        <begin position="311"/>
        <end position="412"/>
    </location>
</feature>
<dbReference type="InterPro" id="IPR027417">
    <property type="entry name" value="P-loop_NTPase"/>
</dbReference>
<dbReference type="Pfam" id="PF13304">
    <property type="entry name" value="AAA_21"/>
    <property type="match status" value="1"/>
</dbReference>